<organism evidence="1 2">
    <name type="scientific">Roseospira navarrensis</name>
    <dbReference type="NCBI Taxonomy" id="140058"/>
    <lineage>
        <taxon>Bacteria</taxon>
        <taxon>Pseudomonadati</taxon>
        <taxon>Pseudomonadota</taxon>
        <taxon>Alphaproteobacteria</taxon>
        <taxon>Rhodospirillales</taxon>
        <taxon>Rhodospirillaceae</taxon>
        <taxon>Roseospira</taxon>
    </lineage>
</organism>
<sequence>MAIELNETDHKGLDNFLSQVLDWHASGEIDKLSAVGVIAHVFTAAAIDNEGEVKGWLNKPEVLLNWKRDGE</sequence>
<gene>
    <name evidence="1" type="ORF">GHC57_15325</name>
</gene>
<protein>
    <submittedName>
        <fullName evidence="1">Uncharacterized protein</fullName>
    </submittedName>
</protein>
<comment type="caution">
    <text evidence="1">The sequence shown here is derived from an EMBL/GenBank/DDBJ whole genome shotgun (WGS) entry which is preliminary data.</text>
</comment>
<evidence type="ECO:0000313" key="1">
    <source>
        <dbReference type="EMBL" id="MQX37891.1"/>
    </source>
</evidence>
<dbReference type="Proteomes" id="UP000434582">
    <property type="component" value="Unassembled WGS sequence"/>
</dbReference>
<dbReference type="EMBL" id="WIVE01000059">
    <property type="protein sequence ID" value="MQX37891.1"/>
    <property type="molecule type" value="Genomic_DNA"/>
</dbReference>
<accession>A0A7X1ZHT9</accession>
<reference evidence="1 2" key="1">
    <citation type="submission" date="2019-10" db="EMBL/GenBank/DDBJ databases">
        <title>Draft whole-genome sequence of the purple nonsulfur photosynthetic bacterium Roseospira navarrensis DSM 15114.</title>
        <authorList>
            <person name="Kyndt J.A."/>
            <person name="Meyer T.E."/>
        </authorList>
    </citation>
    <scope>NUCLEOTIDE SEQUENCE [LARGE SCALE GENOMIC DNA]</scope>
    <source>
        <strain evidence="1 2">DSM 15114</strain>
    </source>
</reference>
<dbReference type="RefSeq" id="WP_153345826.1">
    <property type="nucleotide sequence ID" value="NZ_WIVE01000059.1"/>
</dbReference>
<keyword evidence="2" id="KW-1185">Reference proteome</keyword>
<name>A0A7X1ZHT9_9PROT</name>
<evidence type="ECO:0000313" key="2">
    <source>
        <dbReference type="Proteomes" id="UP000434582"/>
    </source>
</evidence>
<proteinExistence type="predicted"/>
<dbReference type="AlphaFoldDB" id="A0A7X1ZHT9"/>
<dbReference type="OrthoDB" id="8481661at2"/>